<gene>
    <name evidence="2" type="ORF">CVT25_000767</name>
</gene>
<dbReference type="EMBL" id="NHYD01001227">
    <property type="protein sequence ID" value="PPQ91891.1"/>
    <property type="molecule type" value="Genomic_DNA"/>
</dbReference>
<accession>A0A409XMB6</accession>
<dbReference type="InParanoid" id="A0A409XMB6"/>
<keyword evidence="3" id="KW-1185">Reference proteome</keyword>
<feature type="compositionally biased region" description="Basic and acidic residues" evidence="1">
    <location>
        <begin position="97"/>
        <end position="115"/>
    </location>
</feature>
<organism evidence="2 3">
    <name type="scientific">Psilocybe cyanescens</name>
    <dbReference type="NCBI Taxonomy" id="93625"/>
    <lineage>
        <taxon>Eukaryota</taxon>
        <taxon>Fungi</taxon>
        <taxon>Dikarya</taxon>
        <taxon>Basidiomycota</taxon>
        <taxon>Agaricomycotina</taxon>
        <taxon>Agaricomycetes</taxon>
        <taxon>Agaricomycetidae</taxon>
        <taxon>Agaricales</taxon>
        <taxon>Agaricineae</taxon>
        <taxon>Strophariaceae</taxon>
        <taxon>Psilocybe</taxon>
    </lineage>
</organism>
<protein>
    <submittedName>
        <fullName evidence="2">Uncharacterized protein</fullName>
    </submittedName>
</protein>
<reference evidence="2 3" key="1">
    <citation type="journal article" date="2018" name="Evol. Lett.">
        <title>Horizontal gene cluster transfer increased hallucinogenic mushroom diversity.</title>
        <authorList>
            <person name="Reynolds H.T."/>
            <person name="Vijayakumar V."/>
            <person name="Gluck-Thaler E."/>
            <person name="Korotkin H.B."/>
            <person name="Matheny P.B."/>
            <person name="Slot J.C."/>
        </authorList>
    </citation>
    <scope>NUCLEOTIDE SEQUENCE [LARGE SCALE GENOMIC DNA]</scope>
    <source>
        <strain evidence="2 3">2631</strain>
    </source>
</reference>
<evidence type="ECO:0000313" key="3">
    <source>
        <dbReference type="Proteomes" id="UP000283269"/>
    </source>
</evidence>
<evidence type="ECO:0000313" key="2">
    <source>
        <dbReference type="EMBL" id="PPQ91891.1"/>
    </source>
</evidence>
<dbReference type="AlphaFoldDB" id="A0A409XMB6"/>
<feature type="region of interest" description="Disordered" evidence="1">
    <location>
        <begin position="97"/>
        <end position="133"/>
    </location>
</feature>
<feature type="region of interest" description="Disordered" evidence="1">
    <location>
        <begin position="151"/>
        <end position="189"/>
    </location>
</feature>
<proteinExistence type="predicted"/>
<evidence type="ECO:0000256" key="1">
    <source>
        <dbReference type="SAM" id="MobiDB-lite"/>
    </source>
</evidence>
<comment type="caution">
    <text evidence="2">The sequence shown here is derived from an EMBL/GenBank/DDBJ whole genome shotgun (WGS) entry which is preliminary data.</text>
</comment>
<sequence length="204" mass="23391">MILRPFFTTITTSHNFCSHFIGILTTTVHLIEQLLHEILHDTFTNPSGIFFITDAELSALPLMSRSISSSWKEEQHTSAYRRIEDEHSQTEELDNHYHCDEPRSSMSPEPHDTHDSPLTTSSMTSPSIPSRTIHRKQCSYDLRDDYLQTALPATRNRHATDSSRRFTDSNHNETHHANPPGRSSSWPEGMRLYKSTIITHSMTS</sequence>
<dbReference type="Proteomes" id="UP000283269">
    <property type="component" value="Unassembled WGS sequence"/>
</dbReference>
<feature type="compositionally biased region" description="Basic and acidic residues" evidence="1">
    <location>
        <begin position="158"/>
        <end position="176"/>
    </location>
</feature>
<feature type="compositionally biased region" description="Low complexity" evidence="1">
    <location>
        <begin position="116"/>
        <end position="130"/>
    </location>
</feature>
<name>A0A409XMB6_PSICY</name>